<sequence>MSRVNQDEPVRILIVEDDDGDALLVEALLEDSGTAVTLTRARTVDEALRMLDVDCILLDLGLPDSVGISGVHRIQAAPEPPALVVFTGMTGSDLGIEAVAAGAQDYLVKHEAGPDLLIRAVRYAVQRRLSDEQERTIFRNGVRERETARLERALLPTPALIDPHLAVLVGYLPGGDGLLGGDFYDVVERADGTVTAVIGDVAGHGPAEAALGATLRTAWRTLVLAETSDDRILPLVERVMVNERSRPETFTTLCQVVISADRRTADLYLAGHHAPILLGPASTSIEPTSRGRALGIPIDSTWQAQRLEFEDTWWLMLYTDGLLEATVLDRAPASLPAAATGGEAVDGTTARDAGAPVPRPRIGIEGLLEAVSSEFLHGTEGLVERILRRVREVHGGRLVDDAAVLILGWPGHGDDGVGQRSATLADSAEWR</sequence>
<dbReference type="InterPro" id="IPR001789">
    <property type="entry name" value="Sig_transdc_resp-reg_receiver"/>
</dbReference>
<dbReference type="SMART" id="SM00448">
    <property type="entry name" value="REC"/>
    <property type="match status" value="1"/>
</dbReference>
<dbReference type="SUPFAM" id="SSF52172">
    <property type="entry name" value="CheY-like"/>
    <property type="match status" value="1"/>
</dbReference>
<dbReference type="InterPro" id="IPR011006">
    <property type="entry name" value="CheY-like_superfamily"/>
</dbReference>
<dbReference type="Proteomes" id="UP000199039">
    <property type="component" value="Unassembled WGS sequence"/>
</dbReference>
<evidence type="ECO:0000256" key="1">
    <source>
        <dbReference type="ARBA" id="ARBA00022801"/>
    </source>
</evidence>
<reference evidence="5 6" key="1">
    <citation type="submission" date="2016-09" db="EMBL/GenBank/DDBJ databases">
        <authorList>
            <person name="Capua I."/>
            <person name="De Benedictis P."/>
            <person name="Joannis T."/>
            <person name="Lombin L.H."/>
            <person name="Cattoli G."/>
        </authorList>
    </citation>
    <scope>NUCLEOTIDE SEQUENCE [LARGE SCALE GENOMIC DNA]</scope>
    <source>
        <strain evidence="5 6">ISLP-3</strain>
    </source>
</reference>
<keyword evidence="6" id="KW-1185">Reference proteome</keyword>
<organism evidence="5 6">
    <name type="scientific">Sanguibacter gelidistatuariae</name>
    <dbReference type="NCBI Taxonomy" id="1814289"/>
    <lineage>
        <taxon>Bacteria</taxon>
        <taxon>Bacillati</taxon>
        <taxon>Actinomycetota</taxon>
        <taxon>Actinomycetes</taxon>
        <taxon>Micrococcales</taxon>
        <taxon>Sanguibacteraceae</taxon>
        <taxon>Sanguibacter</taxon>
    </lineage>
</organism>
<feature type="region of interest" description="Disordered" evidence="3">
    <location>
        <begin position="338"/>
        <end position="357"/>
    </location>
</feature>
<dbReference type="STRING" id="1814289.SAMN05216410_2243"/>
<dbReference type="Pfam" id="PF07228">
    <property type="entry name" value="SpoIIE"/>
    <property type="match status" value="1"/>
</dbReference>
<dbReference type="GO" id="GO:0016791">
    <property type="term" value="F:phosphatase activity"/>
    <property type="evidence" value="ECO:0007669"/>
    <property type="project" value="TreeGrafter"/>
</dbReference>
<keyword evidence="1" id="KW-0378">Hydrolase</keyword>
<dbReference type="SMART" id="SM00331">
    <property type="entry name" value="PP2C_SIG"/>
    <property type="match status" value="1"/>
</dbReference>
<feature type="domain" description="Response regulatory" evidence="4">
    <location>
        <begin position="11"/>
        <end position="124"/>
    </location>
</feature>
<dbReference type="CDD" id="cd00156">
    <property type="entry name" value="REC"/>
    <property type="match status" value="1"/>
</dbReference>
<evidence type="ECO:0000313" key="5">
    <source>
        <dbReference type="EMBL" id="SDC72005.1"/>
    </source>
</evidence>
<dbReference type="GO" id="GO:0000160">
    <property type="term" value="P:phosphorelay signal transduction system"/>
    <property type="evidence" value="ECO:0007669"/>
    <property type="project" value="InterPro"/>
</dbReference>
<dbReference type="RefSeq" id="WP_245701042.1">
    <property type="nucleotide sequence ID" value="NZ_FMYH01000003.1"/>
</dbReference>
<keyword evidence="2" id="KW-0597">Phosphoprotein</keyword>
<evidence type="ECO:0000256" key="2">
    <source>
        <dbReference type="PROSITE-ProRule" id="PRU00169"/>
    </source>
</evidence>
<protein>
    <submittedName>
        <fullName evidence="5">Response regulator receiver domain-containing protein</fullName>
    </submittedName>
</protein>
<proteinExistence type="predicted"/>
<dbReference type="PANTHER" id="PTHR43156:SF2">
    <property type="entry name" value="STAGE II SPORULATION PROTEIN E"/>
    <property type="match status" value="1"/>
</dbReference>
<evidence type="ECO:0000256" key="3">
    <source>
        <dbReference type="SAM" id="MobiDB-lite"/>
    </source>
</evidence>
<dbReference type="Gene3D" id="3.60.40.10">
    <property type="entry name" value="PPM-type phosphatase domain"/>
    <property type="match status" value="1"/>
</dbReference>
<evidence type="ECO:0000313" key="6">
    <source>
        <dbReference type="Proteomes" id="UP000199039"/>
    </source>
</evidence>
<feature type="modified residue" description="4-aspartylphosphate" evidence="2">
    <location>
        <position position="59"/>
    </location>
</feature>
<dbReference type="PANTHER" id="PTHR43156">
    <property type="entry name" value="STAGE II SPORULATION PROTEIN E-RELATED"/>
    <property type="match status" value="1"/>
</dbReference>
<dbReference type="AlphaFoldDB" id="A0A1G6NXV6"/>
<dbReference type="InterPro" id="IPR001932">
    <property type="entry name" value="PPM-type_phosphatase-like_dom"/>
</dbReference>
<accession>A0A1G6NXV6</accession>
<dbReference type="InterPro" id="IPR052016">
    <property type="entry name" value="Bact_Sigma-Reg"/>
</dbReference>
<name>A0A1G6NXV6_9MICO</name>
<evidence type="ECO:0000259" key="4">
    <source>
        <dbReference type="PROSITE" id="PS50110"/>
    </source>
</evidence>
<dbReference type="PROSITE" id="PS50110">
    <property type="entry name" value="RESPONSE_REGULATORY"/>
    <property type="match status" value="1"/>
</dbReference>
<dbReference type="Gene3D" id="3.40.50.2300">
    <property type="match status" value="1"/>
</dbReference>
<dbReference type="Pfam" id="PF00072">
    <property type="entry name" value="Response_reg"/>
    <property type="match status" value="1"/>
</dbReference>
<dbReference type="InterPro" id="IPR036457">
    <property type="entry name" value="PPM-type-like_dom_sf"/>
</dbReference>
<gene>
    <name evidence="5" type="ORF">SAMN05216410_2243</name>
</gene>
<dbReference type="EMBL" id="FMYH01000003">
    <property type="protein sequence ID" value="SDC72005.1"/>
    <property type="molecule type" value="Genomic_DNA"/>
</dbReference>